<accession>A0AAE0YN78</accession>
<evidence type="ECO:0000313" key="2">
    <source>
        <dbReference type="EMBL" id="KAK3751674.1"/>
    </source>
</evidence>
<feature type="region of interest" description="Disordered" evidence="1">
    <location>
        <begin position="65"/>
        <end position="108"/>
    </location>
</feature>
<protein>
    <submittedName>
        <fullName evidence="2">Uncharacterized protein</fullName>
    </submittedName>
</protein>
<comment type="caution">
    <text evidence="2">The sequence shown here is derived from an EMBL/GenBank/DDBJ whole genome shotgun (WGS) entry which is preliminary data.</text>
</comment>
<feature type="compositionally biased region" description="Basic and acidic residues" evidence="1">
    <location>
        <begin position="9"/>
        <end position="21"/>
    </location>
</feature>
<keyword evidence="3" id="KW-1185">Reference proteome</keyword>
<evidence type="ECO:0000256" key="1">
    <source>
        <dbReference type="SAM" id="MobiDB-lite"/>
    </source>
</evidence>
<sequence length="172" mass="18653">MPSGSQPRENSKPHDAVDRRGQIRGNYIVHPTGVVGIAVGNKQGSRVTPALADDQPRRARCTGVLSIPGQSTPPSARSSLSLGSLVRRTGQPVEEQYRASQESPSDSNLRHSGNLIWIVQKQDFGDELEDTCKMNKKELKHKKIVCEGGKGINSEGLRDLTSTSLHGTEFAL</sequence>
<gene>
    <name evidence="2" type="ORF">RRG08_065580</name>
</gene>
<proteinExistence type="predicted"/>
<reference evidence="2" key="1">
    <citation type="journal article" date="2023" name="G3 (Bethesda)">
        <title>A reference genome for the long-term kleptoplast-retaining sea slug Elysia crispata morphotype clarki.</title>
        <authorList>
            <person name="Eastman K.E."/>
            <person name="Pendleton A.L."/>
            <person name="Shaikh M.A."/>
            <person name="Suttiyut T."/>
            <person name="Ogas R."/>
            <person name="Tomko P."/>
            <person name="Gavelis G."/>
            <person name="Widhalm J.R."/>
            <person name="Wisecaver J.H."/>
        </authorList>
    </citation>
    <scope>NUCLEOTIDE SEQUENCE</scope>
    <source>
        <strain evidence="2">ECLA1</strain>
    </source>
</reference>
<dbReference type="Proteomes" id="UP001283361">
    <property type="component" value="Unassembled WGS sequence"/>
</dbReference>
<dbReference type="AlphaFoldDB" id="A0AAE0YN78"/>
<feature type="region of interest" description="Disordered" evidence="1">
    <location>
        <begin position="1"/>
        <end position="24"/>
    </location>
</feature>
<name>A0AAE0YN78_9GAST</name>
<feature type="compositionally biased region" description="Polar residues" evidence="1">
    <location>
        <begin position="98"/>
        <end position="108"/>
    </location>
</feature>
<dbReference type="EMBL" id="JAWDGP010005809">
    <property type="protein sequence ID" value="KAK3751674.1"/>
    <property type="molecule type" value="Genomic_DNA"/>
</dbReference>
<feature type="compositionally biased region" description="Low complexity" evidence="1">
    <location>
        <begin position="75"/>
        <end position="88"/>
    </location>
</feature>
<evidence type="ECO:0000313" key="3">
    <source>
        <dbReference type="Proteomes" id="UP001283361"/>
    </source>
</evidence>
<organism evidence="2 3">
    <name type="scientific">Elysia crispata</name>
    <name type="common">lettuce slug</name>
    <dbReference type="NCBI Taxonomy" id="231223"/>
    <lineage>
        <taxon>Eukaryota</taxon>
        <taxon>Metazoa</taxon>
        <taxon>Spiralia</taxon>
        <taxon>Lophotrochozoa</taxon>
        <taxon>Mollusca</taxon>
        <taxon>Gastropoda</taxon>
        <taxon>Heterobranchia</taxon>
        <taxon>Euthyneura</taxon>
        <taxon>Panpulmonata</taxon>
        <taxon>Sacoglossa</taxon>
        <taxon>Placobranchoidea</taxon>
        <taxon>Plakobranchidae</taxon>
        <taxon>Elysia</taxon>
    </lineage>
</organism>